<evidence type="ECO:0000256" key="1">
    <source>
        <dbReference type="SAM" id="SignalP"/>
    </source>
</evidence>
<gene>
    <name evidence="3" type="ORF">GCM10010411_54890</name>
</gene>
<feature type="domain" description="Amidohydrolase 3" evidence="2">
    <location>
        <begin position="80"/>
        <end position="561"/>
    </location>
</feature>
<dbReference type="Pfam" id="PF07969">
    <property type="entry name" value="Amidohydro_3"/>
    <property type="match status" value="1"/>
</dbReference>
<organism evidence="3 4">
    <name type="scientific">Actinomadura fulvescens</name>
    <dbReference type="NCBI Taxonomy" id="46160"/>
    <lineage>
        <taxon>Bacteria</taxon>
        <taxon>Bacillati</taxon>
        <taxon>Actinomycetota</taxon>
        <taxon>Actinomycetes</taxon>
        <taxon>Streptosporangiales</taxon>
        <taxon>Thermomonosporaceae</taxon>
        <taxon>Actinomadura</taxon>
    </lineage>
</organism>
<dbReference type="Gene3D" id="2.30.40.10">
    <property type="entry name" value="Urease, subunit C, domain 1"/>
    <property type="match status" value="1"/>
</dbReference>
<accession>A0ABN3Q1X6</accession>
<dbReference type="InterPro" id="IPR011059">
    <property type="entry name" value="Metal-dep_hydrolase_composite"/>
</dbReference>
<name>A0ABN3Q1X6_9ACTN</name>
<dbReference type="CDD" id="cd01300">
    <property type="entry name" value="YtcJ_like"/>
    <property type="match status" value="1"/>
</dbReference>
<sequence>MVSRFRSFVLATLLAISMAAGFGVASSASVRSADLVLRNGQIYTVDKGRPWAQAVAVKNGKMVYVGGNSGAAMFTGPRTRVVDLGGRMMMPGFVDGHNHAYLMAESLFWLSLNPYGTVEERQAAIRRHRAQDPEAQQLRGVGWDDVSRDAKAAGVMPKELLDTVVSDIPVVIISNGHHSLVVNSKALELAGITKDTQDPPGGTIERDEKTGEPNGIVREFSAQNLVINALPQPDFTVDQYRQTIEKWQRVAAADGITSTFVPVHYPTVNLLKAFEAMDDAGELTVRFDLGLWADENRGTEQVDDLAALRDRYQGERYKIDTIKIFSDGVGAGQLVWDQKVLEKTVAALDRKGFRVYVHAIGNPDFYPSGNALDAFEYAARKNGKRDSRHVVTHADWVKRKDVQRFKRLGAIPVPQPPWFGKDWYDDAPRNKLENLNRFKSYVNAGIPVVSSSDFPSSDTFEQDMYPLTGIEVGMTRLDPNTTREGDLDQAAWPKERASLNEMIASYTLNGAHMIFAENERGSIEVGKKADLVVVEKNLFATPITQISEKKVMLTLFEGKETHRDPSFK</sequence>
<dbReference type="Gene3D" id="3.20.20.140">
    <property type="entry name" value="Metal-dependent hydrolases"/>
    <property type="match status" value="1"/>
</dbReference>
<dbReference type="SUPFAM" id="SSF51338">
    <property type="entry name" value="Composite domain of metallo-dependent hydrolases"/>
    <property type="match status" value="1"/>
</dbReference>
<dbReference type="PANTHER" id="PTHR22642">
    <property type="entry name" value="IMIDAZOLONEPROPIONASE"/>
    <property type="match status" value="1"/>
</dbReference>
<reference evidence="3 4" key="1">
    <citation type="journal article" date="2019" name="Int. J. Syst. Evol. Microbiol.">
        <title>The Global Catalogue of Microorganisms (GCM) 10K type strain sequencing project: providing services to taxonomists for standard genome sequencing and annotation.</title>
        <authorList>
            <consortium name="The Broad Institute Genomics Platform"/>
            <consortium name="The Broad Institute Genome Sequencing Center for Infectious Disease"/>
            <person name="Wu L."/>
            <person name="Ma J."/>
        </authorList>
    </citation>
    <scope>NUCLEOTIDE SEQUENCE [LARGE SCALE GENOMIC DNA]</scope>
    <source>
        <strain evidence="3 4">JCM 6833</strain>
    </source>
</reference>
<dbReference type="Gene3D" id="3.10.310.70">
    <property type="match status" value="1"/>
</dbReference>
<protein>
    <submittedName>
        <fullName evidence="3">Amidohydrolase</fullName>
    </submittedName>
</protein>
<comment type="caution">
    <text evidence="3">The sequence shown here is derived from an EMBL/GenBank/DDBJ whole genome shotgun (WGS) entry which is preliminary data.</text>
</comment>
<keyword evidence="1" id="KW-0732">Signal</keyword>
<dbReference type="InterPro" id="IPR033932">
    <property type="entry name" value="YtcJ-like"/>
</dbReference>
<dbReference type="SUPFAM" id="SSF51556">
    <property type="entry name" value="Metallo-dependent hydrolases"/>
    <property type="match status" value="1"/>
</dbReference>
<dbReference type="InterPro" id="IPR013108">
    <property type="entry name" value="Amidohydro_3"/>
</dbReference>
<dbReference type="RefSeq" id="WP_344545319.1">
    <property type="nucleotide sequence ID" value="NZ_BAAATD010000007.1"/>
</dbReference>
<evidence type="ECO:0000313" key="3">
    <source>
        <dbReference type="EMBL" id="GAA2613072.1"/>
    </source>
</evidence>
<feature type="signal peptide" evidence="1">
    <location>
        <begin position="1"/>
        <end position="22"/>
    </location>
</feature>
<dbReference type="Proteomes" id="UP001501509">
    <property type="component" value="Unassembled WGS sequence"/>
</dbReference>
<evidence type="ECO:0000259" key="2">
    <source>
        <dbReference type="Pfam" id="PF07969"/>
    </source>
</evidence>
<dbReference type="InterPro" id="IPR032466">
    <property type="entry name" value="Metal_Hydrolase"/>
</dbReference>
<keyword evidence="4" id="KW-1185">Reference proteome</keyword>
<dbReference type="EMBL" id="BAAATD010000007">
    <property type="protein sequence ID" value="GAA2613072.1"/>
    <property type="molecule type" value="Genomic_DNA"/>
</dbReference>
<feature type="chain" id="PRO_5047398426" evidence="1">
    <location>
        <begin position="23"/>
        <end position="568"/>
    </location>
</feature>
<proteinExistence type="predicted"/>
<dbReference type="PANTHER" id="PTHR22642:SF2">
    <property type="entry name" value="PROTEIN LONG AFTER FAR-RED 3"/>
    <property type="match status" value="1"/>
</dbReference>
<evidence type="ECO:0000313" key="4">
    <source>
        <dbReference type="Proteomes" id="UP001501509"/>
    </source>
</evidence>